<evidence type="ECO:0000256" key="1">
    <source>
        <dbReference type="ARBA" id="ARBA00004651"/>
    </source>
</evidence>
<evidence type="ECO:0000313" key="10">
    <source>
        <dbReference type="EMBL" id="MDX6805983.1"/>
    </source>
</evidence>
<dbReference type="Proteomes" id="UP001274321">
    <property type="component" value="Unassembled WGS sequence"/>
</dbReference>
<evidence type="ECO:0000259" key="9">
    <source>
        <dbReference type="PROSITE" id="PS50928"/>
    </source>
</evidence>
<evidence type="ECO:0000256" key="3">
    <source>
        <dbReference type="ARBA" id="ARBA00022448"/>
    </source>
</evidence>
<evidence type="ECO:0000256" key="4">
    <source>
        <dbReference type="ARBA" id="ARBA00022475"/>
    </source>
</evidence>
<protein>
    <submittedName>
        <fullName evidence="10">ABC transporter permease</fullName>
    </submittedName>
</protein>
<feature type="transmembrane region" description="Helical" evidence="8">
    <location>
        <begin position="172"/>
        <end position="193"/>
    </location>
</feature>
<evidence type="ECO:0000313" key="11">
    <source>
        <dbReference type="Proteomes" id="UP001274321"/>
    </source>
</evidence>
<feature type="transmembrane region" description="Helical" evidence="8">
    <location>
        <begin position="41"/>
        <end position="62"/>
    </location>
</feature>
<feature type="transmembrane region" description="Helical" evidence="8">
    <location>
        <begin position="281"/>
        <end position="301"/>
    </location>
</feature>
<dbReference type="Pfam" id="PF00528">
    <property type="entry name" value="BPD_transp_1"/>
    <property type="match status" value="1"/>
</dbReference>
<comment type="subcellular location">
    <subcellularLocation>
        <location evidence="1 8">Cell membrane</location>
        <topology evidence="1 8">Multi-pass membrane protein</topology>
    </subcellularLocation>
</comment>
<feature type="transmembrane region" description="Helical" evidence="8">
    <location>
        <begin position="126"/>
        <end position="152"/>
    </location>
</feature>
<feature type="transmembrane region" description="Helical" evidence="8">
    <location>
        <begin position="226"/>
        <end position="249"/>
    </location>
</feature>
<dbReference type="Gene3D" id="1.10.3720.10">
    <property type="entry name" value="MetI-like"/>
    <property type="match status" value="1"/>
</dbReference>
<evidence type="ECO:0000256" key="8">
    <source>
        <dbReference type="RuleBase" id="RU363032"/>
    </source>
</evidence>
<dbReference type="CDD" id="cd06261">
    <property type="entry name" value="TM_PBP2"/>
    <property type="match status" value="1"/>
</dbReference>
<keyword evidence="7 8" id="KW-0472">Membrane</keyword>
<dbReference type="PANTHER" id="PTHR42929:SF1">
    <property type="entry name" value="INNER MEMBRANE ABC TRANSPORTER PERMEASE PROTEIN YDCU-RELATED"/>
    <property type="match status" value="1"/>
</dbReference>
<comment type="caution">
    <text evidence="10">The sequence shown here is derived from an EMBL/GenBank/DDBJ whole genome shotgun (WGS) entry which is preliminary data.</text>
</comment>
<dbReference type="InterPro" id="IPR000515">
    <property type="entry name" value="MetI-like"/>
</dbReference>
<evidence type="ECO:0000256" key="7">
    <source>
        <dbReference type="ARBA" id="ARBA00023136"/>
    </source>
</evidence>
<keyword evidence="3 8" id="KW-0813">Transport</keyword>
<evidence type="ECO:0000256" key="6">
    <source>
        <dbReference type="ARBA" id="ARBA00022989"/>
    </source>
</evidence>
<dbReference type="SUPFAM" id="SSF161098">
    <property type="entry name" value="MetI-like"/>
    <property type="match status" value="1"/>
</dbReference>
<dbReference type="PROSITE" id="PS50928">
    <property type="entry name" value="ABC_TM1"/>
    <property type="match status" value="1"/>
</dbReference>
<keyword evidence="11" id="KW-1185">Reference proteome</keyword>
<dbReference type="EMBL" id="JAXAFJ010000003">
    <property type="protein sequence ID" value="MDX6805983.1"/>
    <property type="molecule type" value="Genomic_DNA"/>
</dbReference>
<dbReference type="InterPro" id="IPR035906">
    <property type="entry name" value="MetI-like_sf"/>
</dbReference>
<gene>
    <name evidence="10" type="ORF">SCD90_07895</name>
</gene>
<dbReference type="PANTHER" id="PTHR42929">
    <property type="entry name" value="INNER MEMBRANE ABC TRANSPORTER PERMEASE PROTEIN YDCU-RELATED-RELATED"/>
    <property type="match status" value="1"/>
</dbReference>
<feature type="domain" description="ABC transmembrane type-1" evidence="9">
    <location>
        <begin position="92"/>
        <end position="297"/>
    </location>
</feature>
<evidence type="ECO:0000256" key="2">
    <source>
        <dbReference type="ARBA" id="ARBA00007069"/>
    </source>
</evidence>
<evidence type="ECO:0000256" key="5">
    <source>
        <dbReference type="ARBA" id="ARBA00022692"/>
    </source>
</evidence>
<reference evidence="10 11" key="1">
    <citation type="submission" date="2023-11" db="EMBL/GenBank/DDBJ databases">
        <authorList>
            <person name="Bao R."/>
        </authorList>
    </citation>
    <scope>NUCLEOTIDE SEQUENCE [LARGE SCALE GENOMIC DNA]</scope>
    <source>
        <strain evidence="10 11">PJ23</strain>
    </source>
</reference>
<sequence>MPSWSRPEMADIALVDHASAAGEQPPRSFAIPAGLRCASPVILFLLLGFVAPLVTVAAYAFATPRSFDVFRSFTLANFAEILDPANTVWMSFAWALAFAFATVVVLAVVAYPIAYGLNRVFGRWAGFVSVLFVFPLFVSENVRLYGWVLFFLKNGVLDGTLKLLGFAGGPEVLYTPGIILFGMAYVYLPFMLFPMTLGLAMVPRDLVDAARDLGASRTMIWREIELPLAMPGILIGMLLTFVLAAGAVAESKILGGQSVIMITHDIEIAFTYAQNWPLGSALAVLLMIIVSGLALLVMSKLDLDRILGRR</sequence>
<proteinExistence type="inferred from homology"/>
<accession>A0ABU4RP70</accession>
<organism evidence="10 11">
    <name type="scientific">Terrihabitans rhizophilus</name>
    <dbReference type="NCBI Taxonomy" id="3092662"/>
    <lineage>
        <taxon>Bacteria</taxon>
        <taxon>Pseudomonadati</taxon>
        <taxon>Pseudomonadota</taxon>
        <taxon>Alphaproteobacteria</taxon>
        <taxon>Hyphomicrobiales</taxon>
        <taxon>Terrihabitans</taxon>
    </lineage>
</organism>
<name>A0ABU4RP70_9HYPH</name>
<keyword evidence="6 8" id="KW-1133">Transmembrane helix</keyword>
<keyword evidence="4" id="KW-1003">Cell membrane</keyword>
<feature type="transmembrane region" description="Helical" evidence="8">
    <location>
        <begin position="92"/>
        <end position="114"/>
    </location>
</feature>
<keyword evidence="5 8" id="KW-0812">Transmembrane</keyword>
<comment type="similarity">
    <text evidence="2">Belongs to the binding-protein-dependent transport system permease family. CysTW subfamily.</text>
</comment>